<gene>
    <name evidence="4" type="ORF">FOVG_18112</name>
</gene>
<name>W9NCM1_FUSOX</name>
<reference evidence="4" key="1">
    <citation type="submission" date="2011-10" db="EMBL/GenBank/DDBJ databases">
        <title>The Genome Sequence of Fusarium oxysporum HDV247.</title>
        <authorList>
            <consortium name="The Broad Institute Genome Sequencing Platform"/>
            <person name="Ma L.-J."/>
            <person name="Gale L.R."/>
            <person name="Schwartz D.C."/>
            <person name="Zhou S."/>
            <person name="Corby-Kistler H."/>
            <person name="Young S.K."/>
            <person name="Zeng Q."/>
            <person name="Gargeya S."/>
            <person name="Fitzgerald M."/>
            <person name="Haas B."/>
            <person name="Abouelleil A."/>
            <person name="Alvarado L."/>
            <person name="Arachchi H.M."/>
            <person name="Berlin A."/>
            <person name="Brown A."/>
            <person name="Chapman S.B."/>
            <person name="Chen Z."/>
            <person name="Dunbar C."/>
            <person name="Freedman E."/>
            <person name="Gearin G."/>
            <person name="Goldberg J."/>
            <person name="Griggs A."/>
            <person name="Gujja S."/>
            <person name="Heiman D."/>
            <person name="Howarth C."/>
            <person name="Larson L."/>
            <person name="Lui A."/>
            <person name="MacDonald P.J.P."/>
            <person name="Montmayeur A."/>
            <person name="Murphy C."/>
            <person name="Neiman D."/>
            <person name="Pearson M."/>
            <person name="Priest M."/>
            <person name="Roberts A."/>
            <person name="Saif S."/>
            <person name="Shea T."/>
            <person name="Shenoy N."/>
            <person name="Sisk P."/>
            <person name="Stolte C."/>
            <person name="Sykes S."/>
            <person name="Wortman J."/>
            <person name="Nusbaum C."/>
            <person name="Birren B."/>
        </authorList>
    </citation>
    <scope>NUCLEOTIDE SEQUENCE [LARGE SCALE GENOMIC DNA]</scope>
    <source>
        <strain evidence="4">HDV247</strain>
    </source>
</reference>
<proteinExistence type="predicted"/>
<evidence type="ECO:0000259" key="2">
    <source>
        <dbReference type="Pfam" id="PF00107"/>
    </source>
</evidence>
<reference evidence="4" key="2">
    <citation type="submission" date="2014-02" db="EMBL/GenBank/DDBJ databases">
        <title>Annotation of the Genome Sequence of Fusarium oxysporum HDV247.</title>
        <authorList>
            <consortium name="The Broad Institute Genomics Platform"/>
            <person name="Ma L.-J."/>
            <person name="Corby-Kistler H."/>
            <person name="Broz K."/>
            <person name="Gale L.R."/>
            <person name="Jonkers W."/>
            <person name="O'Donnell K."/>
            <person name="Ploetz R."/>
            <person name="Steinberg C."/>
            <person name="Schwartz D.C."/>
            <person name="VanEtten H."/>
            <person name="Zhou S."/>
            <person name="Young S.K."/>
            <person name="Zeng Q."/>
            <person name="Gargeya S."/>
            <person name="Fitzgerald M."/>
            <person name="Abouelleil A."/>
            <person name="Alvarado L."/>
            <person name="Chapman S.B."/>
            <person name="Gainer-Dewar J."/>
            <person name="Goldberg J."/>
            <person name="Griggs A."/>
            <person name="Gujja S."/>
            <person name="Hansen M."/>
            <person name="Howarth C."/>
            <person name="Imamovic A."/>
            <person name="Ireland A."/>
            <person name="Larimer J."/>
            <person name="McCowan C."/>
            <person name="Murphy C."/>
            <person name="Pearson M."/>
            <person name="Poon T.W."/>
            <person name="Priest M."/>
            <person name="Roberts A."/>
            <person name="Saif S."/>
            <person name="Shea T."/>
            <person name="Sykes S."/>
            <person name="Wortman J."/>
            <person name="Nusbaum C."/>
            <person name="Birren B."/>
        </authorList>
    </citation>
    <scope>NUCLEOTIDE SEQUENCE</scope>
    <source>
        <strain evidence="4">HDV247</strain>
    </source>
</reference>
<dbReference type="PANTHER" id="PTHR43401">
    <property type="entry name" value="L-THREONINE 3-DEHYDROGENASE"/>
    <property type="match status" value="1"/>
</dbReference>
<dbReference type="GO" id="GO:0016491">
    <property type="term" value="F:oxidoreductase activity"/>
    <property type="evidence" value="ECO:0007669"/>
    <property type="project" value="UniProtKB-KW"/>
</dbReference>
<evidence type="ECO:0000313" key="4">
    <source>
        <dbReference type="EMBL" id="EXA30508.1"/>
    </source>
</evidence>
<dbReference type="Gene3D" id="3.90.180.10">
    <property type="entry name" value="Medium-chain alcohol dehydrogenases, catalytic domain"/>
    <property type="match status" value="1"/>
</dbReference>
<dbReference type="InterPro" id="IPR013154">
    <property type="entry name" value="ADH-like_N"/>
</dbReference>
<dbReference type="PANTHER" id="PTHR43401:SF2">
    <property type="entry name" value="L-THREONINE 3-DEHYDROGENASE"/>
    <property type="match status" value="1"/>
</dbReference>
<protein>
    <submittedName>
        <fullName evidence="4">Uncharacterized protein</fullName>
    </submittedName>
</protein>
<sequence length="272" mass="29269">MRLPTPAFTKLLSQQFRGPIHRNINRSFYSTMMRAARYYGKEDIRVEQVPQPTVKPGQVKVSPAFVGICGTDLHEYLGGPNFCLTTPHPLTSESIPVTLGYEFSGIISEVGPDVIGFEVGQPYVVQLTLLCGHCAACHSHAENVCHTDGFVGLSGGGSGLSESIYVNVMYVFKLLEDVPLELRALVEPLSVVWYAVLVVLEINPSSKVAILGGGLIGLVIILSLKAKGNFGKEFGATHIVNPIKEDLKEVILGLINGFGADVTFDCAGVPAR</sequence>
<dbReference type="Proteomes" id="UP000030751">
    <property type="component" value="Unassembled WGS sequence"/>
</dbReference>
<dbReference type="InterPro" id="IPR013149">
    <property type="entry name" value="ADH-like_C"/>
</dbReference>
<dbReference type="AlphaFoldDB" id="W9NCM1"/>
<dbReference type="EMBL" id="KI981260">
    <property type="protein sequence ID" value="EXA30508.1"/>
    <property type="molecule type" value="Genomic_DNA"/>
</dbReference>
<accession>W9NCM1</accession>
<feature type="domain" description="Alcohol dehydrogenase-like N-terminal" evidence="3">
    <location>
        <begin position="55"/>
        <end position="174"/>
    </location>
</feature>
<dbReference type="Pfam" id="PF08240">
    <property type="entry name" value="ADH_N"/>
    <property type="match status" value="1"/>
</dbReference>
<dbReference type="Gene3D" id="3.40.50.720">
    <property type="entry name" value="NAD(P)-binding Rossmann-like Domain"/>
    <property type="match status" value="1"/>
</dbReference>
<keyword evidence="1" id="KW-0560">Oxidoreductase</keyword>
<feature type="domain" description="Alcohol dehydrogenase-like C-terminal" evidence="2">
    <location>
        <begin position="224"/>
        <end position="271"/>
    </location>
</feature>
<dbReference type="SUPFAM" id="SSF51735">
    <property type="entry name" value="NAD(P)-binding Rossmann-fold domains"/>
    <property type="match status" value="1"/>
</dbReference>
<organism evidence="4">
    <name type="scientific">Fusarium oxysporum f. sp. pisi HDV247</name>
    <dbReference type="NCBI Taxonomy" id="1080344"/>
    <lineage>
        <taxon>Eukaryota</taxon>
        <taxon>Fungi</taxon>
        <taxon>Dikarya</taxon>
        <taxon>Ascomycota</taxon>
        <taxon>Pezizomycotina</taxon>
        <taxon>Sordariomycetes</taxon>
        <taxon>Hypocreomycetidae</taxon>
        <taxon>Hypocreales</taxon>
        <taxon>Nectriaceae</taxon>
        <taxon>Fusarium</taxon>
        <taxon>Fusarium oxysporum species complex</taxon>
    </lineage>
</organism>
<dbReference type="HOGENOM" id="CLU_026673_11_0_1"/>
<dbReference type="SUPFAM" id="SSF50129">
    <property type="entry name" value="GroES-like"/>
    <property type="match status" value="1"/>
</dbReference>
<dbReference type="InterPro" id="IPR011032">
    <property type="entry name" value="GroES-like_sf"/>
</dbReference>
<evidence type="ECO:0000256" key="1">
    <source>
        <dbReference type="ARBA" id="ARBA00023002"/>
    </source>
</evidence>
<dbReference type="Pfam" id="PF00107">
    <property type="entry name" value="ADH_zinc_N"/>
    <property type="match status" value="1"/>
</dbReference>
<evidence type="ECO:0000259" key="3">
    <source>
        <dbReference type="Pfam" id="PF08240"/>
    </source>
</evidence>
<dbReference type="InterPro" id="IPR036291">
    <property type="entry name" value="NAD(P)-bd_dom_sf"/>
</dbReference>
<dbReference type="InterPro" id="IPR050129">
    <property type="entry name" value="Zn_alcohol_dh"/>
</dbReference>